<evidence type="ECO:0000259" key="6">
    <source>
        <dbReference type="PROSITE" id="PS50035"/>
    </source>
</evidence>
<dbReference type="CDD" id="cd09105">
    <property type="entry name" value="PLDc_vPLD1_2_like_2"/>
    <property type="match status" value="1"/>
</dbReference>
<dbReference type="Gene3D" id="3.30.870.10">
    <property type="entry name" value="Endonuclease Chain A"/>
    <property type="match status" value="2"/>
</dbReference>
<organism evidence="7 8">
    <name type="scientific">Streptomyces purpureus</name>
    <dbReference type="NCBI Taxonomy" id="1951"/>
    <lineage>
        <taxon>Bacteria</taxon>
        <taxon>Bacillati</taxon>
        <taxon>Actinomycetota</taxon>
        <taxon>Actinomycetes</taxon>
        <taxon>Kitasatosporales</taxon>
        <taxon>Streptomycetaceae</taxon>
        <taxon>Streptomyces</taxon>
    </lineage>
</organism>
<dbReference type="InterPro" id="IPR025202">
    <property type="entry name" value="PLD-like_dom"/>
</dbReference>
<feature type="compositionally biased region" description="Pro residues" evidence="5">
    <location>
        <begin position="245"/>
        <end position="254"/>
    </location>
</feature>
<evidence type="ECO:0000256" key="4">
    <source>
        <dbReference type="ARBA" id="ARBA00023098"/>
    </source>
</evidence>
<evidence type="ECO:0000313" key="7">
    <source>
        <dbReference type="EMBL" id="GGT37353.1"/>
    </source>
</evidence>
<sequence>MKLSDWMLTATERGNTSTRLDRRHPDGAAWTRGNDVRPLVHGAAYFAELLAAVRAQGSGDLLLFTDWRGDPDERLDGEGSEIGRVLGEAAERGVIVKGLLWRSHLDKLQFSEEENRHLGEELEDAGGECLLDMRVRPGGSHHQKLVVLRHPGRPDRDVAYIGGIDLCHSRNDDAAHHGDPQAVPFASAYGRRPPWHDVQLAIRGPAVGDLEAVFRERWEDPSPLTRSPMVRVRELAHHEDTEADPLPPQLPDPGPRGTHTVQVLRTYPNRLLRGYPFAPDGERSVARGYLKALRRARSLIYLEDQYLWSPNVVGFFGRALRENPGLRLIAVIPSLPEQDGRITLPMNLVGRVAALDELRRAGGARVAVYGLENPEGDPVYVHAKVCVIDDVWATVGSDNINLRSWTHDSELSCVVLDDSVDGRPPPDPGGLGDQARRFARDLRLELFREHLDAPEADAPDAPDDLCDPVKAFDVFSARAAALDDWYEGGRRDPRPPGRLRAYQPPDMSRITRALAMPLYRLLVDPDGRPARLRWRNAY</sequence>
<accession>A0A918LR84</accession>
<dbReference type="EMBL" id="BMQQ01000011">
    <property type="protein sequence ID" value="GGT37353.1"/>
    <property type="molecule type" value="Genomic_DNA"/>
</dbReference>
<feature type="region of interest" description="Disordered" evidence="5">
    <location>
        <begin position="238"/>
        <end position="258"/>
    </location>
</feature>
<proteinExistence type="predicted"/>
<dbReference type="SMART" id="SM00155">
    <property type="entry name" value="PLDc"/>
    <property type="match status" value="2"/>
</dbReference>
<reference evidence="7" key="1">
    <citation type="journal article" date="2014" name="Int. J. Syst. Evol. Microbiol.">
        <title>Complete genome sequence of Corynebacterium casei LMG S-19264T (=DSM 44701T), isolated from a smear-ripened cheese.</title>
        <authorList>
            <consortium name="US DOE Joint Genome Institute (JGI-PGF)"/>
            <person name="Walter F."/>
            <person name="Albersmeier A."/>
            <person name="Kalinowski J."/>
            <person name="Ruckert C."/>
        </authorList>
    </citation>
    <scope>NUCLEOTIDE SEQUENCE</scope>
    <source>
        <strain evidence="7">JCM 3172</strain>
    </source>
</reference>
<feature type="domain" description="PLD phosphodiesterase" evidence="6">
    <location>
        <begin position="137"/>
        <end position="170"/>
    </location>
</feature>
<dbReference type="RefSeq" id="WP_019887393.1">
    <property type="nucleotide sequence ID" value="NZ_BMQQ01000011.1"/>
</dbReference>
<dbReference type="AlphaFoldDB" id="A0A918LR84"/>
<evidence type="ECO:0000256" key="2">
    <source>
        <dbReference type="ARBA" id="ARBA00022737"/>
    </source>
</evidence>
<evidence type="ECO:0000256" key="5">
    <source>
        <dbReference type="SAM" id="MobiDB-lite"/>
    </source>
</evidence>
<dbReference type="GO" id="GO:0004630">
    <property type="term" value="F:phospholipase D activity"/>
    <property type="evidence" value="ECO:0007669"/>
    <property type="project" value="UniProtKB-EC"/>
</dbReference>
<dbReference type="Pfam" id="PF13091">
    <property type="entry name" value="PLDc_2"/>
    <property type="match status" value="1"/>
</dbReference>
<dbReference type="PROSITE" id="PS50035">
    <property type="entry name" value="PLD"/>
    <property type="match status" value="2"/>
</dbReference>
<name>A0A918LR84_9ACTN</name>
<keyword evidence="3" id="KW-0378">Hydrolase</keyword>
<reference evidence="7" key="2">
    <citation type="submission" date="2020-09" db="EMBL/GenBank/DDBJ databases">
        <authorList>
            <person name="Sun Q."/>
            <person name="Ohkuma M."/>
        </authorList>
    </citation>
    <scope>NUCLEOTIDE SEQUENCE</scope>
    <source>
        <strain evidence="7">JCM 3172</strain>
    </source>
</reference>
<keyword evidence="2" id="KW-0677">Repeat</keyword>
<protein>
    <submittedName>
        <fullName evidence="7">Phospholipase D</fullName>
    </submittedName>
</protein>
<dbReference type="PANTHER" id="PTHR18896">
    <property type="entry name" value="PHOSPHOLIPASE D"/>
    <property type="match status" value="1"/>
</dbReference>
<dbReference type="InterPro" id="IPR015679">
    <property type="entry name" value="PLipase_D_fam"/>
</dbReference>
<keyword evidence="8" id="KW-1185">Reference proteome</keyword>
<evidence type="ECO:0000313" key="8">
    <source>
        <dbReference type="Proteomes" id="UP000619486"/>
    </source>
</evidence>
<dbReference type="PANTHER" id="PTHR18896:SF76">
    <property type="entry name" value="PHOSPHOLIPASE"/>
    <property type="match status" value="1"/>
</dbReference>
<dbReference type="GO" id="GO:0009395">
    <property type="term" value="P:phospholipid catabolic process"/>
    <property type="evidence" value="ECO:0007669"/>
    <property type="project" value="TreeGrafter"/>
</dbReference>
<keyword evidence="4" id="KW-0443">Lipid metabolism</keyword>
<gene>
    <name evidence="7" type="ORF">GCM10014713_33890</name>
</gene>
<evidence type="ECO:0000256" key="1">
    <source>
        <dbReference type="ARBA" id="ARBA00000798"/>
    </source>
</evidence>
<dbReference type="SUPFAM" id="SSF56024">
    <property type="entry name" value="Phospholipase D/nuclease"/>
    <property type="match status" value="2"/>
</dbReference>
<comment type="catalytic activity">
    <reaction evidence="1">
        <text>a 1,2-diacyl-sn-glycero-3-phosphocholine + H2O = a 1,2-diacyl-sn-glycero-3-phosphate + choline + H(+)</text>
        <dbReference type="Rhea" id="RHEA:14445"/>
        <dbReference type="ChEBI" id="CHEBI:15354"/>
        <dbReference type="ChEBI" id="CHEBI:15377"/>
        <dbReference type="ChEBI" id="CHEBI:15378"/>
        <dbReference type="ChEBI" id="CHEBI:57643"/>
        <dbReference type="ChEBI" id="CHEBI:58608"/>
        <dbReference type="EC" id="3.1.4.4"/>
    </reaction>
</comment>
<comment type="caution">
    <text evidence="7">The sequence shown here is derived from an EMBL/GenBank/DDBJ whole genome shotgun (WGS) entry which is preliminary data.</text>
</comment>
<dbReference type="Proteomes" id="UP000619486">
    <property type="component" value="Unassembled WGS sequence"/>
</dbReference>
<evidence type="ECO:0000256" key="3">
    <source>
        <dbReference type="ARBA" id="ARBA00022801"/>
    </source>
</evidence>
<feature type="domain" description="PLD phosphodiesterase" evidence="6">
    <location>
        <begin position="377"/>
        <end position="404"/>
    </location>
</feature>
<dbReference type="InterPro" id="IPR001736">
    <property type="entry name" value="PLipase_D/transphosphatidylase"/>
</dbReference>